<dbReference type="Proteomes" id="UP001223586">
    <property type="component" value="Unassembled WGS sequence"/>
</dbReference>
<evidence type="ECO:0000313" key="4">
    <source>
        <dbReference type="Proteomes" id="UP001223586"/>
    </source>
</evidence>
<organism evidence="3 4">
    <name type="scientific">Bacillus chungangensis</name>
    <dbReference type="NCBI Taxonomy" id="587633"/>
    <lineage>
        <taxon>Bacteria</taxon>
        <taxon>Bacillati</taxon>
        <taxon>Bacillota</taxon>
        <taxon>Bacilli</taxon>
        <taxon>Bacillales</taxon>
        <taxon>Bacillaceae</taxon>
        <taxon>Bacillus</taxon>
    </lineage>
</organism>
<feature type="signal peptide" evidence="2">
    <location>
        <begin position="1"/>
        <end position="30"/>
    </location>
</feature>
<name>A0ABT9WUJ5_9BACI</name>
<keyword evidence="2" id="KW-0732">Signal</keyword>
<gene>
    <name evidence="3" type="ORF">J2S08_002857</name>
</gene>
<proteinExistence type="predicted"/>
<evidence type="ECO:0000256" key="2">
    <source>
        <dbReference type="SAM" id="SignalP"/>
    </source>
</evidence>
<evidence type="ECO:0000256" key="1">
    <source>
        <dbReference type="SAM" id="MobiDB-lite"/>
    </source>
</evidence>
<dbReference type="EMBL" id="JAUSTT010000017">
    <property type="protein sequence ID" value="MDQ0176978.1"/>
    <property type="molecule type" value="Genomic_DNA"/>
</dbReference>
<feature type="region of interest" description="Disordered" evidence="1">
    <location>
        <begin position="401"/>
        <end position="444"/>
    </location>
</feature>
<protein>
    <submittedName>
        <fullName evidence="3">Uncharacterized protein</fullName>
    </submittedName>
</protein>
<evidence type="ECO:0000313" key="3">
    <source>
        <dbReference type="EMBL" id="MDQ0176978.1"/>
    </source>
</evidence>
<comment type="caution">
    <text evidence="3">The sequence shown here is derived from an EMBL/GenBank/DDBJ whole genome shotgun (WGS) entry which is preliminary data.</text>
</comment>
<dbReference type="RefSeq" id="WP_307230571.1">
    <property type="nucleotide sequence ID" value="NZ_JAUSTT010000017.1"/>
</dbReference>
<accession>A0ABT9WUJ5</accession>
<reference evidence="3 4" key="1">
    <citation type="submission" date="2023-07" db="EMBL/GenBank/DDBJ databases">
        <title>Genomic Encyclopedia of Type Strains, Phase IV (KMG-IV): sequencing the most valuable type-strain genomes for metagenomic binning, comparative biology and taxonomic classification.</title>
        <authorList>
            <person name="Goeker M."/>
        </authorList>
    </citation>
    <scope>NUCLEOTIDE SEQUENCE [LARGE SCALE GENOMIC DNA]</scope>
    <source>
        <strain evidence="3 4">DSM 23837</strain>
    </source>
</reference>
<keyword evidence="4" id="KW-1185">Reference proteome</keyword>
<sequence length="444" mass="52171">MKKKQVRKPMVLASALILGMTAFAPLQTNAAEAVKKPTVEQQMEQQLKGEIIYHHDYEMLIKGEDGKPYRVGLYDFSEEQIAQMKLTEGAEIIVKGEVLENNEYFDSFEVYKKRLPEGVSEEDLAKIEVLFNESRELEKSLFTEVINNEETGEAAAKADQAKLDRHDEIWDEISDILDPYYPKEDPVEFDEYITSWTDLSMEELKEEISAEDLEKLQALYEEYLKLLEKDEEDLAWEKLDEFHDVLNPFFNHYEMESFEEFLALFEFEITDEDKGILEPLYEDAKAAQEAAETEEEWEAIWEKWDLAYEVLNPYFMEARVSGTFEEYMADFEYEISEEDLATLEPLYEEIKELTMNKDYDAADKKWEEFYEILEPYFEEYAIVPFRVYEVEINGKEYKAGAEEKVVEEKKEESKEANKEENKEDKTTEEKDASKDKSESTAKDA</sequence>
<feature type="chain" id="PRO_5046864142" evidence="2">
    <location>
        <begin position="31"/>
        <end position="444"/>
    </location>
</feature>